<dbReference type="SUPFAM" id="SSF50475">
    <property type="entry name" value="FMN-binding split barrel"/>
    <property type="match status" value="1"/>
</dbReference>
<reference evidence="2" key="1">
    <citation type="submission" date="2023-06" db="EMBL/GenBank/DDBJ databases">
        <authorList>
            <person name="Jiang Y."/>
            <person name="Liu Q."/>
        </authorList>
    </citation>
    <scope>NUCLEOTIDE SEQUENCE</scope>
    <source>
        <strain evidence="2">CGMCC 1.12089</strain>
    </source>
</reference>
<accession>A0ABT7NCS5</accession>
<keyword evidence="3" id="KW-1185">Reference proteome</keyword>
<protein>
    <recommendedName>
        <fullName evidence="4">Pyridoxamine 5'-phosphate oxidase putative domain-containing protein</fullName>
    </recommendedName>
</protein>
<dbReference type="EMBL" id="JASZYV010000003">
    <property type="protein sequence ID" value="MDM0045752.1"/>
    <property type="molecule type" value="Genomic_DNA"/>
</dbReference>
<name>A0ABT7NCS5_9BURK</name>
<dbReference type="Gene3D" id="2.30.110.10">
    <property type="entry name" value="Electron Transport, Fmn-binding Protein, Chain A"/>
    <property type="match status" value="1"/>
</dbReference>
<gene>
    <name evidence="2" type="ORF">QTH91_14780</name>
</gene>
<sequence length="174" mass="18070">MPAATALLTPELIAMIDSGVSTIVASRDAALRPSLMRAVGSSITPDGSEITVYLARSQSGQLLQDMAASGRIAVVFSSPSTHRTVQVKARSFTGRAASAEDVPTLERYLQALVVEICSIGHTAQLVRKMLAYRLEDLVAITFAPEEAFNQTPGPMAGSALPATRAGADAAGGQA</sequence>
<feature type="region of interest" description="Disordered" evidence="1">
    <location>
        <begin position="153"/>
        <end position="174"/>
    </location>
</feature>
<evidence type="ECO:0000313" key="3">
    <source>
        <dbReference type="Proteomes" id="UP001174908"/>
    </source>
</evidence>
<dbReference type="RefSeq" id="WP_286660865.1">
    <property type="nucleotide sequence ID" value="NZ_JASZYV010000003.1"/>
</dbReference>
<organism evidence="2 3">
    <name type="scientific">Variovorax dokdonensis</name>
    <dbReference type="NCBI Taxonomy" id="344883"/>
    <lineage>
        <taxon>Bacteria</taxon>
        <taxon>Pseudomonadati</taxon>
        <taxon>Pseudomonadota</taxon>
        <taxon>Betaproteobacteria</taxon>
        <taxon>Burkholderiales</taxon>
        <taxon>Comamonadaceae</taxon>
        <taxon>Variovorax</taxon>
    </lineage>
</organism>
<dbReference type="InterPro" id="IPR012349">
    <property type="entry name" value="Split_barrel_FMN-bd"/>
</dbReference>
<dbReference type="Proteomes" id="UP001174908">
    <property type="component" value="Unassembled WGS sequence"/>
</dbReference>
<proteinExistence type="predicted"/>
<evidence type="ECO:0000256" key="1">
    <source>
        <dbReference type="SAM" id="MobiDB-lite"/>
    </source>
</evidence>
<evidence type="ECO:0008006" key="4">
    <source>
        <dbReference type="Google" id="ProtNLM"/>
    </source>
</evidence>
<comment type="caution">
    <text evidence="2">The sequence shown here is derived from an EMBL/GenBank/DDBJ whole genome shotgun (WGS) entry which is preliminary data.</text>
</comment>
<evidence type="ECO:0000313" key="2">
    <source>
        <dbReference type="EMBL" id="MDM0045752.1"/>
    </source>
</evidence>